<evidence type="ECO:0000313" key="2">
    <source>
        <dbReference type="EMBL" id="KAF6305440.1"/>
    </source>
</evidence>
<gene>
    <name evidence="2" type="ORF">mPipKuh1_013727</name>
</gene>
<evidence type="ECO:0000313" key="3">
    <source>
        <dbReference type="Proteomes" id="UP000558488"/>
    </source>
</evidence>
<dbReference type="AlphaFoldDB" id="A0A7J7TXX7"/>
<sequence>MAGYMPPTGYAPSPPPPYPVAAGYPEQVQHPGPGPAPAPAPAPGFAVFPSPGGPGPAAGPAAPLLPLPGVPAGLEFLVPIDQVLVHQRAGRVENGSAVATGHHHRPRAADLAPLPPQVLHPRCRSPYDPASGGALLDLWLRHRHQL</sequence>
<proteinExistence type="predicted"/>
<protein>
    <submittedName>
        <fullName evidence="2">Phospholipid scramblase 3</fullName>
    </submittedName>
</protein>
<organism evidence="2 3">
    <name type="scientific">Pipistrellus kuhlii</name>
    <name type="common">Kuhl's pipistrelle</name>
    <dbReference type="NCBI Taxonomy" id="59472"/>
    <lineage>
        <taxon>Eukaryota</taxon>
        <taxon>Metazoa</taxon>
        <taxon>Chordata</taxon>
        <taxon>Craniata</taxon>
        <taxon>Vertebrata</taxon>
        <taxon>Euteleostomi</taxon>
        <taxon>Mammalia</taxon>
        <taxon>Eutheria</taxon>
        <taxon>Laurasiatheria</taxon>
        <taxon>Chiroptera</taxon>
        <taxon>Yangochiroptera</taxon>
        <taxon>Vespertilionidae</taxon>
        <taxon>Pipistrellus</taxon>
    </lineage>
</organism>
<evidence type="ECO:0000256" key="1">
    <source>
        <dbReference type="SAM" id="MobiDB-lite"/>
    </source>
</evidence>
<feature type="compositionally biased region" description="Pro residues" evidence="1">
    <location>
        <begin position="32"/>
        <end position="42"/>
    </location>
</feature>
<name>A0A7J7TXX7_PIPKU</name>
<keyword evidence="3" id="KW-1185">Reference proteome</keyword>
<accession>A0A7J7TXX7</accession>
<feature type="region of interest" description="Disordered" evidence="1">
    <location>
        <begin position="1"/>
        <end position="60"/>
    </location>
</feature>
<dbReference type="EMBL" id="JACAGB010000023">
    <property type="protein sequence ID" value="KAF6305440.1"/>
    <property type="molecule type" value="Genomic_DNA"/>
</dbReference>
<feature type="compositionally biased region" description="Low complexity" evidence="1">
    <location>
        <begin position="1"/>
        <end position="11"/>
    </location>
</feature>
<comment type="caution">
    <text evidence="2">The sequence shown here is derived from an EMBL/GenBank/DDBJ whole genome shotgun (WGS) entry which is preliminary data.</text>
</comment>
<reference evidence="2 3" key="1">
    <citation type="journal article" date="2020" name="Nature">
        <title>Six reference-quality genomes reveal evolution of bat adaptations.</title>
        <authorList>
            <person name="Jebb D."/>
            <person name="Huang Z."/>
            <person name="Pippel M."/>
            <person name="Hughes G.M."/>
            <person name="Lavrichenko K."/>
            <person name="Devanna P."/>
            <person name="Winkler S."/>
            <person name="Jermiin L.S."/>
            <person name="Skirmuntt E.C."/>
            <person name="Katzourakis A."/>
            <person name="Burkitt-Gray L."/>
            <person name="Ray D.A."/>
            <person name="Sullivan K.A.M."/>
            <person name="Roscito J.G."/>
            <person name="Kirilenko B.M."/>
            <person name="Davalos L.M."/>
            <person name="Corthals A.P."/>
            <person name="Power M.L."/>
            <person name="Jones G."/>
            <person name="Ransome R.D."/>
            <person name="Dechmann D.K.N."/>
            <person name="Locatelli A.G."/>
            <person name="Puechmaille S.J."/>
            <person name="Fedrigo O."/>
            <person name="Jarvis E.D."/>
            <person name="Hiller M."/>
            <person name="Vernes S.C."/>
            <person name="Myers E.W."/>
            <person name="Teeling E.C."/>
        </authorList>
    </citation>
    <scope>NUCLEOTIDE SEQUENCE [LARGE SCALE GENOMIC DNA]</scope>
    <source>
        <strain evidence="2">MPipKuh1</strain>
        <tissue evidence="2">Flight muscle</tissue>
    </source>
</reference>
<dbReference type="Proteomes" id="UP000558488">
    <property type="component" value="Unassembled WGS sequence"/>
</dbReference>